<evidence type="ECO:0000313" key="1">
    <source>
        <dbReference type="EMBL" id="GGG29986.1"/>
    </source>
</evidence>
<keyword evidence="2" id="KW-1185">Reference proteome</keyword>
<dbReference type="SUPFAM" id="SSF55008">
    <property type="entry name" value="HMA, heavy metal-associated domain"/>
    <property type="match status" value="1"/>
</dbReference>
<comment type="caution">
    <text evidence="1">The sequence shown here is derived from an EMBL/GenBank/DDBJ whole genome shotgun (WGS) entry which is preliminary data.</text>
</comment>
<protein>
    <recommendedName>
        <fullName evidence="3">HMA domain-containing protein</fullName>
    </recommendedName>
</protein>
<proteinExistence type="predicted"/>
<sequence length="152" mass="16573">MPEISTVFTILGKQLAKVGLGLLGVLLVWGSWEDPNLHQYVQPVKVLQLRVEGLNTPAQVATSQQQVAAVPGVAACVINPNTQVATVLFHEDDVSEPEIERVLSVGGTFRVNRPVMVASAPTGRECPVPASYLETLDQIRFAFNLRRLFINV</sequence>
<dbReference type="Proteomes" id="UP000601361">
    <property type="component" value="Unassembled WGS sequence"/>
</dbReference>
<organism evidence="1 2">
    <name type="scientific">Hymenobacter glacieicola</name>
    <dbReference type="NCBI Taxonomy" id="1562124"/>
    <lineage>
        <taxon>Bacteria</taxon>
        <taxon>Pseudomonadati</taxon>
        <taxon>Bacteroidota</taxon>
        <taxon>Cytophagia</taxon>
        <taxon>Cytophagales</taxon>
        <taxon>Hymenobacteraceae</taxon>
        <taxon>Hymenobacter</taxon>
    </lineage>
</organism>
<name>A0ABQ1WG41_9BACT</name>
<dbReference type="EMBL" id="BMGS01000001">
    <property type="protein sequence ID" value="GGG29986.1"/>
    <property type="molecule type" value="Genomic_DNA"/>
</dbReference>
<reference evidence="2" key="1">
    <citation type="journal article" date="2019" name="Int. J. Syst. Evol. Microbiol.">
        <title>The Global Catalogue of Microorganisms (GCM) 10K type strain sequencing project: providing services to taxonomists for standard genome sequencing and annotation.</title>
        <authorList>
            <consortium name="The Broad Institute Genomics Platform"/>
            <consortium name="The Broad Institute Genome Sequencing Center for Infectious Disease"/>
            <person name="Wu L."/>
            <person name="Ma J."/>
        </authorList>
    </citation>
    <scope>NUCLEOTIDE SEQUENCE [LARGE SCALE GENOMIC DNA]</scope>
    <source>
        <strain evidence="2">CGMCC 1.12990</strain>
    </source>
</reference>
<gene>
    <name evidence="1" type="ORF">GCM10011378_03260</name>
</gene>
<evidence type="ECO:0008006" key="3">
    <source>
        <dbReference type="Google" id="ProtNLM"/>
    </source>
</evidence>
<evidence type="ECO:0000313" key="2">
    <source>
        <dbReference type="Proteomes" id="UP000601361"/>
    </source>
</evidence>
<dbReference type="Gene3D" id="3.30.70.100">
    <property type="match status" value="1"/>
</dbReference>
<dbReference type="InterPro" id="IPR036163">
    <property type="entry name" value="HMA_dom_sf"/>
</dbReference>
<accession>A0ABQ1WG41</accession>